<evidence type="ECO:0000313" key="7">
    <source>
        <dbReference type="Proteomes" id="UP000053523"/>
    </source>
</evidence>
<reference evidence="6 7" key="1">
    <citation type="submission" date="2017-12" db="EMBL/GenBank/DDBJ databases">
        <title>FDA dAtabase for Regulatory Grade micrObial Sequences (FDA-ARGOS): Supporting development and validation of Infectious Disease Dx tests.</title>
        <authorList>
            <person name="Hoffmann M."/>
            <person name="Allard M."/>
            <person name="Evans P."/>
            <person name="Brown E."/>
            <person name="Tallon L."/>
            <person name="Sadzewicz L."/>
            <person name="Sengamalay N."/>
            <person name="Ott S."/>
            <person name="Godinez A."/>
            <person name="Nagaraj S."/>
            <person name="Vavikolanu K."/>
            <person name="Aluvathingal J."/>
            <person name="Nadendla S."/>
            <person name="Sichtig H."/>
        </authorList>
    </citation>
    <scope>NUCLEOTIDE SEQUENCE [LARGE SCALE GENOMIC DNA]</scope>
    <source>
        <strain evidence="6 7">FDAARGOS_148</strain>
    </source>
</reference>
<keyword evidence="4" id="KW-0862">Zinc</keyword>
<dbReference type="PANTHER" id="PTHR37418:SF2">
    <property type="entry name" value="3-KETO-5-AMINOHEXANOATE CLEAVAGE ENZYME"/>
    <property type="match status" value="1"/>
</dbReference>
<proteinExistence type="predicted"/>
<keyword evidence="2" id="KW-0808">Transferase</keyword>
<comment type="cofactor">
    <cofactor evidence="1">
        <name>Zn(2+)</name>
        <dbReference type="ChEBI" id="CHEBI:29105"/>
    </cofactor>
</comment>
<dbReference type="EMBL" id="LORN02000014">
    <property type="protein sequence ID" value="PNN29275.1"/>
    <property type="molecule type" value="Genomic_DNA"/>
</dbReference>
<dbReference type="GO" id="GO:0043720">
    <property type="term" value="F:3-keto-5-aminohexanoate cleavage activity"/>
    <property type="evidence" value="ECO:0007669"/>
    <property type="project" value="InterPro"/>
</dbReference>
<feature type="region of interest" description="Disordered" evidence="5">
    <location>
        <begin position="92"/>
        <end position="121"/>
    </location>
</feature>
<dbReference type="Gene3D" id="3.20.20.70">
    <property type="entry name" value="Aldolase class I"/>
    <property type="match status" value="1"/>
</dbReference>
<evidence type="ECO:0000256" key="2">
    <source>
        <dbReference type="ARBA" id="ARBA00022679"/>
    </source>
</evidence>
<gene>
    <name evidence="6" type="ORF">AL503_003925</name>
</gene>
<dbReference type="Pfam" id="PF05853">
    <property type="entry name" value="BKACE"/>
    <property type="match status" value="1"/>
</dbReference>
<dbReference type="PANTHER" id="PTHR37418">
    <property type="entry name" value="3-KETO-5-AMINOHEXANOATE CLEAVAGE ENZYME-RELATED"/>
    <property type="match status" value="1"/>
</dbReference>
<evidence type="ECO:0000256" key="1">
    <source>
        <dbReference type="ARBA" id="ARBA00001947"/>
    </source>
</evidence>
<evidence type="ECO:0000256" key="3">
    <source>
        <dbReference type="ARBA" id="ARBA00022723"/>
    </source>
</evidence>
<dbReference type="AlphaFoldDB" id="A0A2K0AW69"/>
<dbReference type="InterPro" id="IPR013785">
    <property type="entry name" value="Aldolase_TIM"/>
</dbReference>
<sequence>MLILKKVLLTAAITGAGDTIDKNENVPVTPQELADSAIKCAKAGATVAHIHVRDPKTGGVSHDPELYSETVRLIREADEDIIINVTAGGGGDFIPSQEHPETGGKGTWIQTPKERHRPVGDTLPEMCTLDCGSVNMGDSIYISPASWLREQAQMIKDAGVQPELECFDTGHVSFAKQLVKEGLVEQPMFQFCLGIPWGAENDAQTLDYLISRIPEDAQWSAFGIGRMQLPTVREVAKRGGNIRVGLEDNLYISKGVKATNEALVEEAKKIMKEYDLVPLTPAEAREKLNLKNNKGGK</sequence>
<name>A0A2K0AW69_STAHA</name>
<keyword evidence="3" id="KW-0479">Metal-binding</keyword>
<comment type="caution">
    <text evidence="6">The sequence shown here is derived from an EMBL/GenBank/DDBJ whole genome shotgun (WGS) entry which is preliminary data.</text>
</comment>
<dbReference type="Proteomes" id="UP000053523">
    <property type="component" value="Unassembled WGS sequence"/>
</dbReference>
<accession>A0A2K0AW69</accession>
<organism evidence="6 7">
    <name type="scientific">Staphylococcus haemolyticus</name>
    <dbReference type="NCBI Taxonomy" id="1283"/>
    <lineage>
        <taxon>Bacteria</taxon>
        <taxon>Bacillati</taxon>
        <taxon>Bacillota</taxon>
        <taxon>Bacilli</taxon>
        <taxon>Bacillales</taxon>
        <taxon>Staphylococcaceae</taxon>
        <taxon>Staphylococcus</taxon>
    </lineage>
</organism>
<evidence type="ECO:0000313" key="6">
    <source>
        <dbReference type="EMBL" id="PNN29275.1"/>
    </source>
</evidence>
<dbReference type="GO" id="GO:0046872">
    <property type="term" value="F:metal ion binding"/>
    <property type="evidence" value="ECO:0007669"/>
    <property type="project" value="UniProtKB-KW"/>
</dbReference>
<evidence type="ECO:0000256" key="4">
    <source>
        <dbReference type="ARBA" id="ARBA00022833"/>
    </source>
</evidence>
<dbReference type="InterPro" id="IPR008567">
    <property type="entry name" value="BKACE"/>
</dbReference>
<protein>
    <submittedName>
        <fullName evidence="6">NADPH:quinone reductase</fullName>
    </submittedName>
</protein>
<evidence type="ECO:0000256" key="5">
    <source>
        <dbReference type="SAM" id="MobiDB-lite"/>
    </source>
</evidence>